<comment type="caution">
    <text evidence="1">The sequence shown here is derived from an EMBL/GenBank/DDBJ whole genome shotgun (WGS) entry which is preliminary data.</text>
</comment>
<evidence type="ECO:0000313" key="1">
    <source>
        <dbReference type="EMBL" id="KAK3776255.1"/>
    </source>
</evidence>
<sequence>MVISTDFRLVLMYLDVCVIKVTLRKHGHLYRLPACPNYLDVCVIKTVSGPSLPGDDEALVTTLLAHAMCKLEALAGTRQQYTVPHNSRRVPQSTPINNSGVAIICYIRTMLIVPTCFKKSHSRRQNSCFYLSLAESAVMTYSRSQRDVSGWEGREINLPEEVWTECESTSEELGSILSPAEIYLQKQGCFVYYVRCEDTGGPRDLAEITTAGLLETEAYLGIGPRFAPSIVCPYHARPYLPLSGKSQVILAGYIY</sequence>
<dbReference type="Proteomes" id="UP001283361">
    <property type="component" value="Unassembled WGS sequence"/>
</dbReference>
<protein>
    <submittedName>
        <fullName evidence="1">Uncharacterized protein</fullName>
    </submittedName>
</protein>
<organism evidence="1 2">
    <name type="scientific">Elysia crispata</name>
    <name type="common">lettuce slug</name>
    <dbReference type="NCBI Taxonomy" id="231223"/>
    <lineage>
        <taxon>Eukaryota</taxon>
        <taxon>Metazoa</taxon>
        <taxon>Spiralia</taxon>
        <taxon>Lophotrochozoa</taxon>
        <taxon>Mollusca</taxon>
        <taxon>Gastropoda</taxon>
        <taxon>Heterobranchia</taxon>
        <taxon>Euthyneura</taxon>
        <taxon>Panpulmonata</taxon>
        <taxon>Sacoglossa</taxon>
        <taxon>Placobranchoidea</taxon>
        <taxon>Plakobranchidae</taxon>
        <taxon>Elysia</taxon>
    </lineage>
</organism>
<gene>
    <name evidence="1" type="ORF">RRG08_039845</name>
</gene>
<dbReference type="EMBL" id="JAWDGP010003233">
    <property type="protein sequence ID" value="KAK3776255.1"/>
    <property type="molecule type" value="Genomic_DNA"/>
</dbReference>
<reference evidence="1" key="1">
    <citation type="journal article" date="2023" name="G3 (Bethesda)">
        <title>A reference genome for the long-term kleptoplast-retaining sea slug Elysia crispata morphotype clarki.</title>
        <authorList>
            <person name="Eastman K.E."/>
            <person name="Pendleton A.L."/>
            <person name="Shaikh M.A."/>
            <person name="Suttiyut T."/>
            <person name="Ogas R."/>
            <person name="Tomko P."/>
            <person name="Gavelis G."/>
            <person name="Widhalm J.R."/>
            <person name="Wisecaver J.H."/>
        </authorList>
    </citation>
    <scope>NUCLEOTIDE SEQUENCE</scope>
    <source>
        <strain evidence="1">ECLA1</strain>
    </source>
</reference>
<dbReference type="AlphaFoldDB" id="A0AAE0ZVD2"/>
<proteinExistence type="predicted"/>
<keyword evidence="2" id="KW-1185">Reference proteome</keyword>
<name>A0AAE0ZVD2_9GAST</name>
<evidence type="ECO:0000313" key="2">
    <source>
        <dbReference type="Proteomes" id="UP001283361"/>
    </source>
</evidence>
<accession>A0AAE0ZVD2</accession>